<dbReference type="Proteomes" id="UP000176604">
    <property type="component" value="Unassembled WGS sequence"/>
</dbReference>
<evidence type="ECO:0000256" key="1">
    <source>
        <dbReference type="PROSITE-ProRule" id="PRU00339"/>
    </source>
</evidence>
<dbReference type="InterPro" id="IPR019734">
    <property type="entry name" value="TPR_rpt"/>
</dbReference>
<dbReference type="STRING" id="1802397.A3J43_01165"/>
<dbReference type="Gene3D" id="1.25.40.10">
    <property type="entry name" value="Tetratricopeptide repeat domain"/>
    <property type="match status" value="2"/>
</dbReference>
<dbReference type="AlphaFoldDB" id="A0A1F7UM88"/>
<accession>A0A1F7UM88</accession>
<gene>
    <name evidence="2" type="ORF">A3J43_01165</name>
</gene>
<evidence type="ECO:0000313" key="3">
    <source>
        <dbReference type="Proteomes" id="UP000176604"/>
    </source>
</evidence>
<dbReference type="InterPro" id="IPR011990">
    <property type="entry name" value="TPR-like_helical_dom_sf"/>
</dbReference>
<dbReference type="PROSITE" id="PS50005">
    <property type="entry name" value="TPR"/>
    <property type="match status" value="1"/>
</dbReference>
<protein>
    <submittedName>
        <fullName evidence="2">Uncharacterized protein</fullName>
    </submittedName>
</protein>
<dbReference type="SMART" id="SM00028">
    <property type="entry name" value="TPR"/>
    <property type="match status" value="3"/>
</dbReference>
<reference evidence="2 3" key="1">
    <citation type="journal article" date="2016" name="Nat. Commun.">
        <title>Thousands of microbial genomes shed light on interconnected biogeochemical processes in an aquifer system.</title>
        <authorList>
            <person name="Anantharaman K."/>
            <person name="Brown C.T."/>
            <person name="Hug L.A."/>
            <person name="Sharon I."/>
            <person name="Castelle C.J."/>
            <person name="Probst A.J."/>
            <person name="Thomas B.C."/>
            <person name="Singh A."/>
            <person name="Wilkins M.J."/>
            <person name="Karaoz U."/>
            <person name="Brodie E.L."/>
            <person name="Williams K.H."/>
            <person name="Hubbard S.S."/>
            <person name="Banfield J.F."/>
        </authorList>
    </citation>
    <scope>NUCLEOTIDE SEQUENCE [LARGE SCALE GENOMIC DNA]</scope>
</reference>
<proteinExistence type="predicted"/>
<sequence length="264" mass="29442">MWLFIAACAVFLASLGGMIVMAVRKFPVLASLNVHDEGEAREGGVRAAILEQRLRREFFASLASLRTRLTPLFGWLKARAQRIRAWAVALEARYQRTLEEERARVFPEAAKSPDQLIGEAAALMEKGDMPAAEAVLLKVVALAPRSATAFKMLARLYTLKREYDHVREVDEFLLKLDPHQADVYADLGAALVALGDPLLALDAVEKAVAIEEGNPKYLDQLIDLAILLKRRTLAQEILQLLEEANPENEKIPVFAERIHELPRA</sequence>
<feature type="repeat" description="TPR" evidence="1">
    <location>
        <begin position="181"/>
        <end position="214"/>
    </location>
</feature>
<organism evidence="2 3">
    <name type="scientific">Candidatus Uhrbacteria bacterium RIFCSPHIGHO2_12_FULL_54_23</name>
    <dbReference type="NCBI Taxonomy" id="1802397"/>
    <lineage>
        <taxon>Bacteria</taxon>
        <taxon>Candidatus Uhriibacteriota</taxon>
    </lineage>
</organism>
<keyword evidence="1" id="KW-0802">TPR repeat</keyword>
<dbReference type="SUPFAM" id="SSF48452">
    <property type="entry name" value="TPR-like"/>
    <property type="match status" value="1"/>
</dbReference>
<comment type="caution">
    <text evidence="2">The sequence shown here is derived from an EMBL/GenBank/DDBJ whole genome shotgun (WGS) entry which is preliminary data.</text>
</comment>
<name>A0A1F7UM88_9BACT</name>
<evidence type="ECO:0000313" key="2">
    <source>
        <dbReference type="EMBL" id="OGL79345.1"/>
    </source>
</evidence>
<dbReference type="EMBL" id="MGEF01000011">
    <property type="protein sequence ID" value="OGL79345.1"/>
    <property type="molecule type" value="Genomic_DNA"/>
</dbReference>